<sequence>MKKTLVSIIVMSVVLSLSLTGVYGEVELKNYEISEAIELARITDRQLVILVMSEGCTSCQEFKKKTLSDDRLRGFLNKHFIVSRLVLGSDSGKKKFKFPGGVDLGVQDMFDFLGMEYVPYSLFVYPELSGRPLFFSGSMSPELYVKYLEYFSRWDRSSFSFVEYVKGISEKREGEFFNYRKNLKKISREEFSAIKDSKLGFKILESSEETKGLEGTGEVVLDFDSSKEAEELVEKILERGEVEKVYVVSSQK</sequence>
<dbReference type="SUPFAM" id="SSF52833">
    <property type="entry name" value="Thioredoxin-like"/>
    <property type="match status" value="1"/>
</dbReference>
<reference evidence="1" key="1">
    <citation type="journal article" date="2013" name="Syst. Appl. Microbiol.">
        <title>New insights into the archaeal diversity of a hypersaline microbial mat obtained by a metagenomic approach.</title>
        <authorList>
            <person name="Lopez-Lopez A."/>
            <person name="Richter M."/>
            <person name="Pena A."/>
            <person name="Tamames J."/>
            <person name="Rossello-Mora R."/>
        </authorList>
    </citation>
    <scope>NUCLEOTIDE SEQUENCE</scope>
</reference>
<dbReference type="Gene3D" id="3.40.30.10">
    <property type="entry name" value="Glutaredoxin"/>
    <property type="match status" value="1"/>
</dbReference>
<dbReference type="EMBL" id="JX684073">
    <property type="protein sequence ID" value="AGF92827.1"/>
    <property type="molecule type" value="Genomic_DNA"/>
</dbReference>
<gene>
    <name evidence="1" type="ORF">FLSS-1_0015</name>
</gene>
<protein>
    <submittedName>
        <fullName evidence="1">Secreted protein</fullName>
    </submittedName>
</protein>
<dbReference type="InterPro" id="IPR036249">
    <property type="entry name" value="Thioredoxin-like_sf"/>
</dbReference>
<dbReference type="AlphaFoldDB" id="M1Q0R3"/>
<evidence type="ECO:0000313" key="1">
    <source>
        <dbReference type="EMBL" id="AGF92827.1"/>
    </source>
</evidence>
<organism evidence="1">
    <name type="scientific">uncultured organism</name>
    <dbReference type="NCBI Taxonomy" id="155900"/>
    <lineage>
        <taxon>unclassified sequences</taxon>
        <taxon>environmental samples</taxon>
    </lineage>
</organism>
<proteinExistence type="predicted"/>
<name>M1Q0R3_9ZZZZ</name>
<dbReference type="Pfam" id="PF13899">
    <property type="entry name" value="Thioredoxin_7"/>
    <property type="match status" value="1"/>
</dbReference>
<accession>M1Q0R3</accession>